<dbReference type="EMBL" id="JARJCN010000068">
    <property type="protein sequence ID" value="KAJ7078166.1"/>
    <property type="molecule type" value="Genomic_DNA"/>
</dbReference>
<keyword evidence="3" id="KW-1185">Reference proteome</keyword>
<evidence type="ECO:0000313" key="3">
    <source>
        <dbReference type="Proteomes" id="UP001222325"/>
    </source>
</evidence>
<sequence length="244" mass="27068">LATLDSFASKPPVLHPGRVTPMLLKKMESACQNYFAAKDIAPTRMVASVLGSFQDEHITNWVSPNDERARVLALDFPAFMEEVRTILLDSDWQLQTRAQLIGLRMADKDSFDKFHTSFIALSSLLVNTSHALDTSLIRHQLESAMCLDLAFIYGRDEAVRTMSTTNAPELAAWIKAVARIDDKRRHDATTALRRWTEMDKENSKRKAKEDGERDGSFKRQAKSAPASSGASSSKPTPSTNAGSP</sequence>
<evidence type="ECO:0000313" key="2">
    <source>
        <dbReference type="EMBL" id="KAJ7078166.1"/>
    </source>
</evidence>
<dbReference type="AlphaFoldDB" id="A0AAD6XP83"/>
<accession>A0AAD6XP83</accession>
<organism evidence="2 3">
    <name type="scientific">Mycena belliarum</name>
    <dbReference type="NCBI Taxonomy" id="1033014"/>
    <lineage>
        <taxon>Eukaryota</taxon>
        <taxon>Fungi</taxon>
        <taxon>Dikarya</taxon>
        <taxon>Basidiomycota</taxon>
        <taxon>Agaricomycotina</taxon>
        <taxon>Agaricomycetes</taxon>
        <taxon>Agaricomycetidae</taxon>
        <taxon>Agaricales</taxon>
        <taxon>Marasmiineae</taxon>
        <taxon>Mycenaceae</taxon>
        <taxon>Mycena</taxon>
    </lineage>
</organism>
<feature type="compositionally biased region" description="Basic and acidic residues" evidence="1">
    <location>
        <begin position="191"/>
        <end position="217"/>
    </location>
</feature>
<comment type="caution">
    <text evidence="2">The sequence shown here is derived from an EMBL/GenBank/DDBJ whole genome shotgun (WGS) entry which is preliminary data.</text>
</comment>
<protein>
    <submittedName>
        <fullName evidence="2">Uncharacterized protein</fullName>
    </submittedName>
</protein>
<proteinExistence type="predicted"/>
<feature type="region of interest" description="Disordered" evidence="1">
    <location>
        <begin position="191"/>
        <end position="244"/>
    </location>
</feature>
<evidence type="ECO:0000256" key="1">
    <source>
        <dbReference type="SAM" id="MobiDB-lite"/>
    </source>
</evidence>
<gene>
    <name evidence="2" type="ORF">B0H15DRAFT_741049</name>
</gene>
<feature type="compositionally biased region" description="Low complexity" evidence="1">
    <location>
        <begin position="222"/>
        <end position="244"/>
    </location>
</feature>
<dbReference type="Proteomes" id="UP001222325">
    <property type="component" value="Unassembled WGS sequence"/>
</dbReference>
<reference evidence="2" key="1">
    <citation type="submission" date="2023-03" db="EMBL/GenBank/DDBJ databases">
        <title>Massive genome expansion in bonnet fungi (Mycena s.s.) driven by repeated elements and novel gene families across ecological guilds.</title>
        <authorList>
            <consortium name="Lawrence Berkeley National Laboratory"/>
            <person name="Harder C.B."/>
            <person name="Miyauchi S."/>
            <person name="Viragh M."/>
            <person name="Kuo A."/>
            <person name="Thoen E."/>
            <person name="Andreopoulos B."/>
            <person name="Lu D."/>
            <person name="Skrede I."/>
            <person name="Drula E."/>
            <person name="Henrissat B."/>
            <person name="Morin E."/>
            <person name="Kohler A."/>
            <person name="Barry K."/>
            <person name="LaButti K."/>
            <person name="Morin E."/>
            <person name="Salamov A."/>
            <person name="Lipzen A."/>
            <person name="Mereny Z."/>
            <person name="Hegedus B."/>
            <person name="Baldrian P."/>
            <person name="Stursova M."/>
            <person name="Weitz H."/>
            <person name="Taylor A."/>
            <person name="Grigoriev I.V."/>
            <person name="Nagy L.G."/>
            <person name="Martin F."/>
            <person name="Kauserud H."/>
        </authorList>
    </citation>
    <scope>NUCLEOTIDE SEQUENCE</scope>
    <source>
        <strain evidence="2">CBHHK173m</strain>
    </source>
</reference>
<feature type="non-terminal residue" evidence="2">
    <location>
        <position position="1"/>
    </location>
</feature>
<feature type="non-terminal residue" evidence="2">
    <location>
        <position position="244"/>
    </location>
</feature>
<name>A0AAD6XP83_9AGAR</name>